<dbReference type="EMBL" id="CP045529">
    <property type="protein sequence ID" value="QFU99507.1"/>
    <property type="molecule type" value="Genomic_DNA"/>
</dbReference>
<keyword evidence="2" id="KW-1185">Reference proteome</keyword>
<dbReference type="AlphaFoldDB" id="A0A5P9QDQ0"/>
<gene>
    <name evidence="1" type="ORF">KDY119_03038</name>
</gene>
<accession>A0A5P9QDQ0</accession>
<evidence type="ECO:0000313" key="1">
    <source>
        <dbReference type="EMBL" id="QFU99507.1"/>
    </source>
</evidence>
<dbReference type="Proteomes" id="UP000326702">
    <property type="component" value="Chromosome"/>
</dbReference>
<dbReference type="OrthoDB" id="5147296at2"/>
<dbReference type="RefSeq" id="WP_036947408.1">
    <property type="nucleotide sequence ID" value="NZ_BAABIH010000008.1"/>
</dbReference>
<sequence>MTRPDDRPALLRLGADYLTAYAANDAVTLFRLADRWSETALRDATCEVALVGLRAALGPTGVDAVCRHLREVGA</sequence>
<proteinExistence type="predicted"/>
<protein>
    <submittedName>
        <fullName evidence="1">Uncharacterized protein</fullName>
    </submittedName>
</protein>
<name>A0A5P9QDQ0_9MICO</name>
<dbReference type="KEGG" id="lxl:KDY119_03038"/>
<evidence type="ECO:0000313" key="2">
    <source>
        <dbReference type="Proteomes" id="UP000326702"/>
    </source>
</evidence>
<organism evidence="1 2">
    <name type="scientific">Luteimicrobium xylanilyticum</name>
    <dbReference type="NCBI Taxonomy" id="1133546"/>
    <lineage>
        <taxon>Bacteria</taxon>
        <taxon>Bacillati</taxon>
        <taxon>Actinomycetota</taxon>
        <taxon>Actinomycetes</taxon>
        <taxon>Micrococcales</taxon>
        <taxon>Luteimicrobium</taxon>
    </lineage>
</organism>
<reference evidence="1 2" key="1">
    <citation type="submission" date="2019-10" db="EMBL/GenBank/DDBJ databases">
        <title>Genome sequence of Luteimicrobium xylanilyticum HY-24.</title>
        <authorList>
            <person name="Kim D.Y."/>
            <person name="Park H.-Y."/>
        </authorList>
    </citation>
    <scope>NUCLEOTIDE SEQUENCE [LARGE SCALE GENOMIC DNA]</scope>
    <source>
        <strain evidence="1 2">HY-24</strain>
    </source>
</reference>